<proteinExistence type="inferred from homology"/>
<dbReference type="STRING" id="1391653.AKJ08_2276"/>
<dbReference type="SUPFAM" id="SSF53720">
    <property type="entry name" value="ALDH-like"/>
    <property type="match status" value="1"/>
</dbReference>
<dbReference type="InterPro" id="IPR016163">
    <property type="entry name" value="Ald_DH_C"/>
</dbReference>
<dbReference type="Proteomes" id="UP000055590">
    <property type="component" value="Chromosome"/>
</dbReference>
<evidence type="ECO:0000256" key="3">
    <source>
        <dbReference type="PROSITE-ProRule" id="PRU10007"/>
    </source>
</evidence>
<dbReference type="InterPro" id="IPR015590">
    <property type="entry name" value="Aldehyde_DH_dom"/>
</dbReference>
<evidence type="ECO:0000256" key="2">
    <source>
        <dbReference type="ARBA" id="ARBA00023002"/>
    </source>
</evidence>
<dbReference type="OrthoDB" id="5288040at2"/>
<dbReference type="Gene3D" id="3.40.309.10">
    <property type="entry name" value="Aldehyde Dehydrogenase, Chain A, domain 2"/>
    <property type="match status" value="1"/>
</dbReference>
<dbReference type="Gene3D" id="3.40.605.10">
    <property type="entry name" value="Aldehyde Dehydrogenase, Chain A, domain 1"/>
    <property type="match status" value="1"/>
</dbReference>
<evidence type="ECO:0000313" key="6">
    <source>
        <dbReference type="EMBL" id="AKU91889.1"/>
    </source>
</evidence>
<sequence length="475" mass="50258">MNVPLRRPYISGAFPEGNEVREIRSPWDGRVVARVSQAGPGEAAGALAAAFAARRAGQALPAGRRRELCEGVANGIRERAEELARSICDEAGKPIAIARAEVKRAIATFTLAAAEATRFAGKVVPIDLDPATVGYEAITRRVPAGVVVAISPFNFPLNLGAHKVAPALAVGSPVIWKPPPQAPSAACILAEIVHGLGVPDGLFQVVPCGNEVAEILATDRRVAILSFTGSAPVGWALKAKSGRAKVVLELGGNAAAIVCADANLAWAARRCAHGGMVYAGQVCIAVQRIYVEASVYEAFRETLRAEVDALKVGDPSREDTVVGPVIDEGHAKRIESWIDEAKWGGATVHGGGRRGSFVLPTILEKVPSNARITCEEVFGPVILLEPFDDFDAVLGAVNESQYGLQAGVFTDSLARTRKAWRELEVGGVIVNDYPTFRQDNMPYGGVKASGLGREGLSYAMEDYTEPRVLVLSGRA</sequence>
<dbReference type="InterPro" id="IPR016162">
    <property type="entry name" value="Ald_DH_N"/>
</dbReference>
<reference evidence="6 7" key="1">
    <citation type="submission" date="2015-08" db="EMBL/GenBank/DDBJ databases">
        <authorList>
            <person name="Babu N.S."/>
            <person name="Beckwith C.J."/>
            <person name="Beseler K.G."/>
            <person name="Brison A."/>
            <person name="Carone J.V."/>
            <person name="Caskin T.P."/>
            <person name="Diamond M."/>
            <person name="Durham M.E."/>
            <person name="Foxe J.M."/>
            <person name="Go M."/>
            <person name="Henderson B.A."/>
            <person name="Jones I.B."/>
            <person name="McGettigan J.A."/>
            <person name="Micheletti S.J."/>
            <person name="Nasrallah M.E."/>
            <person name="Ortiz D."/>
            <person name="Piller C.R."/>
            <person name="Privatt S.R."/>
            <person name="Schneider S.L."/>
            <person name="Sharp S."/>
            <person name="Smith T.C."/>
            <person name="Stanton J.D."/>
            <person name="Ullery H.E."/>
            <person name="Wilson R.J."/>
            <person name="Serrano M.G."/>
            <person name="Buck G."/>
            <person name="Lee V."/>
            <person name="Wang Y."/>
            <person name="Carvalho R."/>
            <person name="Voegtly L."/>
            <person name="Shi R."/>
            <person name="Duckworth R."/>
            <person name="Johnson A."/>
            <person name="Loviza R."/>
            <person name="Walstead R."/>
            <person name="Shah Z."/>
            <person name="Kiflezghi M."/>
            <person name="Wade K."/>
            <person name="Ball S.L."/>
            <person name="Bradley K.W."/>
            <person name="Asai D.J."/>
            <person name="Bowman C.A."/>
            <person name="Russell D.A."/>
            <person name="Pope W.H."/>
            <person name="Jacobs-Sera D."/>
            <person name="Hendrix R.W."/>
            <person name="Hatfull G.F."/>
        </authorList>
    </citation>
    <scope>NUCLEOTIDE SEQUENCE [LARGE SCALE GENOMIC DNA]</scope>
    <source>
        <strain evidence="6 7">DSM 27710</strain>
    </source>
</reference>
<organism evidence="6 7">
    <name type="scientific">Vulgatibacter incomptus</name>
    <dbReference type="NCBI Taxonomy" id="1391653"/>
    <lineage>
        <taxon>Bacteria</taxon>
        <taxon>Pseudomonadati</taxon>
        <taxon>Myxococcota</taxon>
        <taxon>Myxococcia</taxon>
        <taxon>Myxococcales</taxon>
        <taxon>Cystobacterineae</taxon>
        <taxon>Vulgatibacteraceae</taxon>
        <taxon>Vulgatibacter</taxon>
    </lineage>
</organism>
<comment type="similarity">
    <text evidence="1 4">Belongs to the aldehyde dehydrogenase family.</text>
</comment>
<evidence type="ECO:0000259" key="5">
    <source>
        <dbReference type="Pfam" id="PF00171"/>
    </source>
</evidence>
<dbReference type="RefSeq" id="WP_082343071.1">
    <property type="nucleotide sequence ID" value="NZ_CP012332.1"/>
</dbReference>
<protein>
    <submittedName>
        <fullName evidence="6">Aldehyde dehydrogenase</fullName>
    </submittedName>
</protein>
<dbReference type="InterPro" id="IPR029510">
    <property type="entry name" value="Ald_DH_CS_GLU"/>
</dbReference>
<dbReference type="PROSITE" id="PS00687">
    <property type="entry name" value="ALDEHYDE_DEHYDR_GLU"/>
    <property type="match status" value="1"/>
</dbReference>
<keyword evidence="2 4" id="KW-0560">Oxidoreductase</keyword>
<dbReference type="InterPro" id="IPR051020">
    <property type="entry name" value="ALDH-related_metabolic_enz"/>
</dbReference>
<dbReference type="Pfam" id="PF00171">
    <property type="entry name" value="Aldedh"/>
    <property type="match status" value="1"/>
</dbReference>
<dbReference type="AlphaFoldDB" id="A0A0K1PFJ8"/>
<dbReference type="EMBL" id="CP012332">
    <property type="protein sequence ID" value="AKU91889.1"/>
    <property type="molecule type" value="Genomic_DNA"/>
</dbReference>
<evidence type="ECO:0000313" key="7">
    <source>
        <dbReference type="Proteomes" id="UP000055590"/>
    </source>
</evidence>
<dbReference type="InterPro" id="IPR016161">
    <property type="entry name" value="Ald_DH/histidinol_DH"/>
</dbReference>
<name>A0A0K1PFJ8_9BACT</name>
<dbReference type="PANTHER" id="PTHR42991:SF1">
    <property type="entry name" value="ALDEHYDE DEHYDROGENASE"/>
    <property type="match status" value="1"/>
</dbReference>
<feature type="domain" description="Aldehyde dehydrogenase" evidence="5">
    <location>
        <begin position="20"/>
        <end position="467"/>
    </location>
</feature>
<feature type="active site" evidence="3">
    <location>
        <position position="249"/>
    </location>
</feature>
<evidence type="ECO:0000256" key="4">
    <source>
        <dbReference type="RuleBase" id="RU003345"/>
    </source>
</evidence>
<accession>A0A0K1PFJ8</accession>
<dbReference type="GO" id="GO:0008911">
    <property type="term" value="F:lactaldehyde dehydrogenase (NAD+) activity"/>
    <property type="evidence" value="ECO:0007669"/>
    <property type="project" value="TreeGrafter"/>
</dbReference>
<evidence type="ECO:0000256" key="1">
    <source>
        <dbReference type="ARBA" id="ARBA00009986"/>
    </source>
</evidence>
<dbReference type="PANTHER" id="PTHR42991">
    <property type="entry name" value="ALDEHYDE DEHYDROGENASE"/>
    <property type="match status" value="1"/>
</dbReference>
<keyword evidence="7" id="KW-1185">Reference proteome</keyword>
<gene>
    <name evidence="6" type="ORF">AKJ08_2276</name>
</gene>
<dbReference type="KEGG" id="vin:AKJ08_2276"/>